<dbReference type="EMBL" id="JBHUCM010000032">
    <property type="protein sequence ID" value="MFD1542704.1"/>
    <property type="molecule type" value="Genomic_DNA"/>
</dbReference>
<feature type="domain" description="HTH cro/C1-type" evidence="1">
    <location>
        <begin position="34"/>
        <end position="88"/>
    </location>
</feature>
<accession>A0ABW4GK09</accession>
<dbReference type="Proteomes" id="UP001597097">
    <property type="component" value="Unassembled WGS sequence"/>
</dbReference>
<reference evidence="3" key="1">
    <citation type="journal article" date="2019" name="Int. J. Syst. Evol. Microbiol.">
        <title>The Global Catalogue of Microorganisms (GCM) 10K type strain sequencing project: providing services to taxonomists for standard genome sequencing and annotation.</title>
        <authorList>
            <consortium name="The Broad Institute Genomics Platform"/>
            <consortium name="The Broad Institute Genome Sequencing Center for Infectious Disease"/>
            <person name="Wu L."/>
            <person name="Ma J."/>
        </authorList>
    </citation>
    <scope>NUCLEOTIDE SEQUENCE [LARGE SCALE GENOMIC DNA]</scope>
    <source>
        <strain evidence="3">CGMCC 1.15399</strain>
    </source>
</reference>
<keyword evidence="3" id="KW-1185">Reference proteome</keyword>
<dbReference type="SMART" id="SM00530">
    <property type="entry name" value="HTH_XRE"/>
    <property type="match status" value="1"/>
</dbReference>
<dbReference type="PROSITE" id="PS50943">
    <property type="entry name" value="HTH_CROC1"/>
    <property type="match status" value="1"/>
</dbReference>
<dbReference type="RefSeq" id="WP_219538311.1">
    <property type="nucleotide sequence ID" value="NZ_JAHKRM010000046.1"/>
</dbReference>
<evidence type="ECO:0000313" key="2">
    <source>
        <dbReference type="EMBL" id="MFD1542704.1"/>
    </source>
</evidence>
<evidence type="ECO:0000259" key="1">
    <source>
        <dbReference type="PROSITE" id="PS50943"/>
    </source>
</evidence>
<gene>
    <name evidence="2" type="ORF">ACFSJ0_37005</name>
</gene>
<dbReference type="InterPro" id="IPR001387">
    <property type="entry name" value="Cro/C1-type_HTH"/>
</dbReference>
<proteinExistence type="predicted"/>
<dbReference type="Pfam" id="PF13560">
    <property type="entry name" value="HTH_31"/>
    <property type="match status" value="1"/>
</dbReference>
<dbReference type="Pfam" id="PF19054">
    <property type="entry name" value="DUF5753"/>
    <property type="match status" value="1"/>
</dbReference>
<evidence type="ECO:0000313" key="3">
    <source>
        <dbReference type="Proteomes" id="UP001597097"/>
    </source>
</evidence>
<organism evidence="2 3">
    <name type="scientific">Nonomuraea guangzhouensis</name>
    <dbReference type="NCBI Taxonomy" id="1291555"/>
    <lineage>
        <taxon>Bacteria</taxon>
        <taxon>Bacillati</taxon>
        <taxon>Actinomycetota</taxon>
        <taxon>Actinomycetes</taxon>
        <taxon>Streptosporangiales</taxon>
        <taxon>Streptosporangiaceae</taxon>
        <taxon>Nonomuraea</taxon>
    </lineage>
</organism>
<protein>
    <submittedName>
        <fullName evidence="2">Helix-turn-helix domain-containing protein</fullName>
    </submittedName>
</protein>
<dbReference type="CDD" id="cd00093">
    <property type="entry name" value="HTH_XRE"/>
    <property type="match status" value="1"/>
</dbReference>
<sequence>MPTARGRGDSTGIPGEALRQSGPTALRMLVGVRLRRLRESSGITRADAAAAIGSSPSTLGHLESGRTDLPLDDVADLLSLYDVDEAERQIVLTLAAQADAPGRWQDYRDVISDEFAAFLGLEQDATVIRTYEVQQVPALLQTKDYAQAVVAHNSEGHAELIERRVALRMHRQQLLLSPQPRKLWVVMDESVLRRQVGDSATMRAQLEHLQEMVTLPHVTLQILSFGPGKGVDPFTILRFAEADLPDVVYLEQTADAHYLTKDADVRPYRHLLNQLSVYAQPAAATPEILQQVISTLWSAPPPPE</sequence>
<dbReference type="InterPro" id="IPR043917">
    <property type="entry name" value="DUF5753"/>
</dbReference>
<name>A0ABW4GK09_9ACTN</name>
<comment type="caution">
    <text evidence="2">The sequence shown here is derived from an EMBL/GenBank/DDBJ whole genome shotgun (WGS) entry which is preliminary data.</text>
</comment>